<name>A0A3M0KPK5_HIRRU</name>
<evidence type="ECO:0000256" key="1">
    <source>
        <dbReference type="SAM" id="MobiDB-lite"/>
    </source>
</evidence>
<feature type="region of interest" description="Disordered" evidence="1">
    <location>
        <begin position="89"/>
        <end position="192"/>
    </location>
</feature>
<comment type="caution">
    <text evidence="2">The sequence shown here is derived from an EMBL/GenBank/DDBJ whole genome shotgun (WGS) entry which is preliminary data.</text>
</comment>
<dbReference type="EMBL" id="QRBI01000104">
    <property type="protein sequence ID" value="RMC15179.1"/>
    <property type="molecule type" value="Genomic_DNA"/>
</dbReference>
<gene>
    <name evidence="2" type="ORF">DUI87_07361</name>
</gene>
<evidence type="ECO:0000313" key="2">
    <source>
        <dbReference type="EMBL" id="RMC15179.1"/>
    </source>
</evidence>
<sequence>MRPRHLRVRFLYIHLKEEARAGNTLFAVKQRMSCEDLGVDISKEQVKTREIILVDQDIVSSLGTISLTDAAHLSGRDLHFVVCNNRRGEERRGEERRGEERRGEGGEERRGEERRGEERRGEERRGEERERRGEERRGEERRGEERRGEERRGEERRGEERRGEERRGEERRGEERGGEERRGICEQQKKPH</sequence>
<dbReference type="AlphaFoldDB" id="A0A3M0KPK5"/>
<accession>A0A3M0KPK5</accession>
<reference evidence="2 3" key="1">
    <citation type="submission" date="2018-07" db="EMBL/GenBank/DDBJ databases">
        <title>A high quality draft genome assembly of the barn swallow (H. rustica rustica).</title>
        <authorList>
            <person name="Formenti G."/>
            <person name="Chiara M."/>
            <person name="Poveda L."/>
            <person name="Francoijs K.-J."/>
            <person name="Bonisoli-Alquati A."/>
            <person name="Canova L."/>
            <person name="Gianfranceschi L."/>
            <person name="Horner D.S."/>
            <person name="Saino N."/>
        </authorList>
    </citation>
    <scope>NUCLEOTIDE SEQUENCE [LARGE SCALE GENOMIC DNA]</scope>
    <source>
        <strain evidence="2">Chelidonia</strain>
        <tissue evidence="2">Blood</tissue>
    </source>
</reference>
<protein>
    <submittedName>
        <fullName evidence="2">Uncharacterized protein</fullName>
    </submittedName>
</protein>
<keyword evidence="3" id="KW-1185">Reference proteome</keyword>
<organism evidence="2 3">
    <name type="scientific">Hirundo rustica rustica</name>
    <dbReference type="NCBI Taxonomy" id="333673"/>
    <lineage>
        <taxon>Eukaryota</taxon>
        <taxon>Metazoa</taxon>
        <taxon>Chordata</taxon>
        <taxon>Craniata</taxon>
        <taxon>Vertebrata</taxon>
        <taxon>Euteleostomi</taxon>
        <taxon>Archelosauria</taxon>
        <taxon>Archosauria</taxon>
        <taxon>Dinosauria</taxon>
        <taxon>Saurischia</taxon>
        <taxon>Theropoda</taxon>
        <taxon>Coelurosauria</taxon>
        <taxon>Aves</taxon>
        <taxon>Neognathae</taxon>
        <taxon>Neoaves</taxon>
        <taxon>Telluraves</taxon>
        <taxon>Australaves</taxon>
        <taxon>Passeriformes</taxon>
        <taxon>Sylvioidea</taxon>
        <taxon>Hirundinidae</taxon>
        <taxon>Hirundo</taxon>
    </lineage>
</organism>
<proteinExistence type="predicted"/>
<evidence type="ECO:0000313" key="3">
    <source>
        <dbReference type="Proteomes" id="UP000269221"/>
    </source>
</evidence>
<dbReference type="Proteomes" id="UP000269221">
    <property type="component" value="Unassembled WGS sequence"/>
</dbReference>